<dbReference type="Proteomes" id="UP000824540">
    <property type="component" value="Unassembled WGS sequence"/>
</dbReference>
<comment type="caution">
    <text evidence="1">The sequence shown here is derived from an EMBL/GenBank/DDBJ whole genome shotgun (WGS) entry which is preliminary data.</text>
</comment>
<protein>
    <submittedName>
        <fullName evidence="1">Uncharacterized protein</fullName>
    </submittedName>
</protein>
<proteinExistence type="predicted"/>
<keyword evidence="2" id="KW-1185">Reference proteome</keyword>
<dbReference type="AlphaFoldDB" id="A0A8T2PXE2"/>
<evidence type="ECO:0000313" key="2">
    <source>
        <dbReference type="Proteomes" id="UP000824540"/>
    </source>
</evidence>
<evidence type="ECO:0000313" key="1">
    <source>
        <dbReference type="EMBL" id="KAG9355886.1"/>
    </source>
</evidence>
<organism evidence="1 2">
    <name type="scientific">Albula glossodonta</name>
    <name type="common">roundjaw bonefish</name>
    <dbReference type="NCBI Taxonomy" id="121402"/>
    <lineage>
        <taxon>Eukaryota</taxon>
        <taxon>Metazoa</taxon>
        <taxon>Chordata</taxon>
        <taxon>Craniata</taxon>
        <taxon>Vertebrata</taxon>
        <taxon>Euteleostomi</taxon>
        <taxon>Actinopterygii</taxon>
        <taxon>Neopterygii</taxon>
        <taxon>Teleostei</taxon>
        <taxon>Albuliformes</taxon>
        <taxon>Albulidae</taxon>
        <taxon>Albula</taxon>
    </lineage>
</organism>
<sequence>MGEINGGLLIGPSFTGNNGRARKFQSLCYRACFVVCVCSPLLCSLSSFSVASPLGRPPLCGGHERPSHTKLAQSSALQPQGFTLTATSMRELPAAPGSCPAGTVATAFPCPATPPAPGLPSRHA</sequence>
<name>A0A8T2PXE2_9TELE</name>
<dbReference type="EMBL" id="JAFBMS010000001">
    <property type="protein sequence ID" value="KAG9355886.1"/>
    <property type="molecule type" value="Genomic_DNA"/>
</dbReference>
<reference evidence="1" key="1">
    <citation type="thesis" date="2021" institute="BYU ScholarsArchive" country="Provo, UT, USA">
        <title>Applications of and Algorithms for Genome Assembly and Genomic Analyses with an Emphasis on Marine Teleosts.</title>
        <authorList>
            <person name="Pickett B.D."/>
        </authorList>
    </citation>
    <scope>NUCLEOTIDE SEQUENCE</scope>
    <source>
        <strain evidence="1">HI-2016</strain>
    </source>
</reference>
<accession>A0A8T2PXE2</accession>
<gene>
    <name evidence="1" type="ORF">JZ751_000730</name>
</gene>